<protein>
    <submittedName>
        <fullName evidence="1">Uncharacterized protein</fullName>
    </submittedName>
</protein>
<comment type="caution">
    <text evidence="1">The sequence shown here is derived from an EMBL/GenBank/DDBJ whole genome shotgun (WGS) entry which is preliminary data.</text>
</comment>
<keyword evidence="2" id="KW-1185">Reference proteome</keyword>
<proteinExistence type="predicted"/>
<sequence length="61" mass="7134">MNSYTEKIESLLSEEITELVVEKDEFYQFREAWVAHPKKNMIVGEASLGGKVIYRKDKQNL</sequence>
<organism evidence="1 2">
    <name type="scientific">Candidatus Vagococcus giribetii</name>
    <dbReference type="NCBI Taxonomy" id="2230876"/>
    <lineage>
        <taxon>Bacteria</taxon>
        <taxon>Bacillati</taxon>
        <taxon>Bacillota</taxon>
        <taxon>Bacilli</taxon>
        <taxon>Lactobacillales</taxon>
        <taxon>Enterococcaceae</taxon>
        <taxon>Vagococcus</taxon>
    </lineage>
</organism>
<evidence type="ECO:0000313" key="2">
    <source>
        <dbReference type="Proteomes" id="UP000664857"/>
    </source>
</evidence>
<name>A0ABS3HQD8_9ENTE</name>
<dbReference type="RefSeq" id="WP_206964659.1">
    <property type="nucleotide sequence ID" value="NZ_JAFLVX010000007.1"/>
</dbReference>
<accession>A0ABS3HQD8</accession>
<evidence type="ECO:0000313" key="1">
    <source>
        <dbReference type="EMBL" id="MBO0475856.1"/>
    </source>
</evidence>
<reference evidence="1 2" key="1">
    <citation type="submission" date="2021-03" db="EMBL/GenBank/DDBJ databases">
        <title>Enterococcal diversity collection.</title>
        <authorList>
            <person name="Gilmore M.S."/>
            <person name="Schwartzman J."/>
            <person name="Van Tyne D."/>
            <person name="Martin M."/>
            <person name="Earl A.M."/>
            <person name="Manson A.L."/>
            <person name="Straub T."/>
            <person name="Salamzade R."/>
            <person name="Saavedra J."/>
            <person name="Lebreton F."/>
            <person name="Prichula J."/>
            <person name="Schaufler K."/>
            <person name="Gaca A."/>
            <person name="Sgardioli B."/>
            <person name="Wagenaar J."/>
            <person name="Strong T."/>
        </authorList>
    </citation>
    <scope>NUCLEOTIDE SEQUENCE [LARGE SCALE GENOMIC DNA]</scope>
    <source>
        <strain evidence="1 2">DIV0080</strain>
    </source>
</reference>
<dbReference type="EMBL" id="JAFLVX010000007">
    <property type="protein sequence ID" value="MBO0475856.1"/>
    <property type="molecule type" value="Genomic_DNA"/>
</dbReference>
<gene>
    <name evidence="1" type="ORF">DOK76_02160</name>
</gene>
<dbReference type="Proteomes" id="UP000664857">
    <property type="component" value="Unassembled WGS sequence"/>
</dbReference>